<proteinExistence type="predicted"/>
<gene>
    <name evidence="1" type="ORF">MSSAC_1001</name>
</gene>
<dbReference type="STRING" id="1434118.MSSAC_1001"/>
<dbReference type="PATRIC" id="fig|1434118.4.peg.1290"/>
<dbReference type="AlphaFoldDB" id="A0A0E3LCI7"/>
<reference evidence="1 2" key="1">
    <citation type="submission" date="2014-07" db="EMBL/GenBank/DDBJ databases">
        <title>Methanogenic archaea and the global carbon cycle.</title>
        <authorList>
            <person name="Henriksen J.R."/>
            <person name="Luke J."/>
            <person name="Reinhart S."/>
            <person name="Benedict M.N."/>
            <person name="Youngblut N.D."/>
            <person name="Metcalf M.E."/>
            <person name="Whitaker R.J."/>
            <person name="Metcalf W.W."/>
        </authorList>
    </citation>
    <scope>NUCLEOTIDE SEQUENCE [LARGE SCALE GENOMIC DNA]</scope>
    <source>
        <strain evidence="1 2">C2J</strain>
    </source>
</reference>
<evidence type="ECO:0000313" key="2">
    <source>
        <dbReference type="Proteomes" id="UP000033123"/>
    </source>
</evidence>
<accession>A0A0E3LCI7</accession>
<dbReference type="Proteomes" id="UP000033123">
    <property type="component" value="Chromosome"/>
</dbReference>
<dbReference type="HOGENOM" id="CLU_162438_0_0_2"/>
<protein>
    <submittedName>
        <fullName evidence="1">Uncharacterized protein</fullName>
    </submittedName>
</protein>
<dbReference type="EMBL" id="CP009508">
    <property type="protein sequence ID" value="AKB35591.1"/>
    <property type="molecule type" value="Genomic_DNA"/>
</dbReference>
<name>A0A0E3LCI7_9EURY</name>
<organism evidence="1 2">
    <name type="scientific">Methanosarcina siciliae C2J</name>
    <dbReference type="NCBI Taxonomy" id="1434118"/>
    <lineage>
        <taxon>Archaea</taxon>
        <taxon>Methanobacteriati</taxon>
        <taxon>Methanobacteriota</taxon>
        <taxon>Stenosarchaea group</taxon>
        <taxon>Methanomicrobia</taxon>
        <taxon>Methanosarcinales</taxon>
        <taxon>Methanosarcinaceae</taxon>
        <taxon>Methanosarcina</taxon>
    </lineage>
</organism>
<dbReference type="KEGG" id="msj:MSSAC_1001"/>
<sequence>MASGVVWHPKKFKGEYMSEVRIDLRDLPADVGIVFLDRTSTSPRRFYNDSEMEKVWSCIQERIEGKKDVDLLVVGFMPGVMPGRLTYHCLMAGVVSFSICRPGNLVELVYDIRQNVPAPWVEVEA</sequence>
<evidence type="ECO:0000313" key="1">
    <source>
        <dbReference type="EMBL" id="AKB35591.1"/>
    </source>
</evidence>